<evidence type="ECO:0000256" key="3">
    <source>
        <dbReference type="ARBA" id="ARBA00022617"/>
    </source>
</evidence>
<dbReference type="PRINTS" id="PR00603">
    <property type="entry name" value="CYTOCHROMEC1"/>
</dbReference>
<keyword evidence="7 9" id="KW-0408">Iron</keyword>
<keyword evidence="12" id="KW-0732">Signal</keyword>
<evidence type="ECO:0000256" key="2">
    <source>
        <dbReference type="ARBA" id="ARBA00016165"/>
    </source>
</evidence>
<feature type="compositionally biased region" description="Basic and acidic residues" evidence="10">
    <location>
        <begin position="66"/>
        <end position="76"/>
    </location>
</feature>
<keyword evidence="4 11" id="KW-0812">Transmembrane</keyword>
<dbReference type="Gene3D" id="1.20.5.100">
    <property type="entry name" value="Cytochrome c1, transmembrane anchor, C-terminal"/>
    <property type="match status" value="1"/>
</dbReference>
<name>A0A7V7PPF9_9HYPH</name>
<dbReference type="PANTHER" id="PTHR10266:SF3">
    <property type="entry name" value="CYTOCHROME C1, HEME PROTEIN, MITOCHONDRIAL"/>
    <property type="match status" value="1"/>
</dbReference>
<dbReference type="GO" id="GO:0016020">
    <property type="term" value="C:membrane"/>
    <property type="evidence" value="ECO:0007669"/>
    <property type="project" value="UniProtKB-SubCell"/>
</dbReference>
<evidence type="ECO:0000256" key="1">
    <source>
        <dbReference type="ARBA" id="ARBA00004370"/>
    </source>
</evidence>
<evidence type="ECO:0000256" key="7">
    <source>
        <dbReference type="ARBA" id="ARBA00023004"/>
    </source>
</evidence>
<dbReference type="GO" id="GO:0009055">
    <property type="term" value="F:electron transfer activity"/>
    <property type="evidence" value="ECO:0007669"/>
    <property type="project" value="InterPro"/>
</dbReference>
<dbReference type="GO" id="GO:0046872">
    <property type="term" value="F:metal ion binding"/>
    <property type="evidence" value="ECO:0007669"/>
    <property type="project" value="UniProtKB-KW"/>
</dbReference>
<reference evidence="14 15" key="1">
    <citation type="submission" date="2019-09" db="EMBL/GenBank/DDBJ databases">
        <title>YIM 132180 draft genome.</title>
        <authorList>
            <person name="Zhang K."/>
        </authorList>
    </citation>
    <scope>NUCLEOTIDE SEQUENCE [LARGE SCALE GENOMIC DNA]</scope>
    <source>
        <strain evidence="14 15">YIM 132180</strain>
    </source>
</reference>
<organism evidence="14 15">
    <name type="scientific">Plantimonas leprariae</name>
    <dbReference type="NCBI Taxonomy" id="2615207"/>
    <lineage>
        <taxon>Bacteria</taxon>
        <taxon>Pseudomonadati</taxon>
        <taxon>Pseudomonadota</taxon>
        <taxon>Alphaproteobacteria</taxon>
        <taxon>Hyphomicrobiales</taxon>
        <taxon>Aurantimonadaceae</taxon>
        <taxon>Plantimonas</taxon>
    </lineage>
</organism>
<evidence type="ECO:0000259" key="13">
    <source>
        <dbReference type="PROSITE" id="PS51007"/>
    </source>
</evidence>
<evidence type="ECO:0000256" key="11">
    <source>
        <dbReference type="SAM" id="Phobius"/>
    </source>
</evidence>
<dbReference type="EMBL" id="VZDO01000008">
    <property type="protein sequence ID" value="KAB0679908.1"/>
    <property type="molecule type" value="Genomic_DNA"/>
</dbReference>
<dbReference type="PANTHER" id="PTHR10266">
    <property type="entry name" value="CYTOCHROME C1"/>
    <property type="match status" value="1"/>
</dbReference>
<evidence type="ECO:0000256" key="10">
    <source>
        <dbReference type="SAM" id="MobiDB-lite"/>
    </source>
</evidence>
<feature type="binding site" description="covalent" evidence="9">
    <location>
        <position position="260"/>
    </location>
    <ligand>
        <name>heme c</name>
        <dbReference type="ChEBI" id="CHEBI:61717"/>
    </ligand>
</feature>
<feature type="transmembrane region" description="Helical" evidence="11">
    <location>
        <begin position="303"/>
        <end position="322"/>
    </location>
</feature>
<keyword evidence="6 11" id="KW-1133">Transmembrane helix</keyword>
<evidence type="ECO:0000313" key="14">
    <source>
        <dbReference type="EMBL" id="KAB0679908.1"/>
    </source>
</evidence>
<keyword evidence="5 9" id="KW-0479">Metal-binding</keyword>
<protein>
    <recommendedName>
        <fullName evidence="2">Cytochrome c1</fullName>
    </recommendedName>
</protein>
<dbReference type="Pfam" id="PF02167">
    <property type="entry name" value="Cytochrom_C1"/>
    <property type="match status" value="1"/>
</dbReference>
<evidence type="ECO:0000313" key="15">
    <source>
        <dbReference type="Proteomes" id="UP000432089"/>
    </source>
</evidence>
<comment type="cofactor">
    <cofactor evidence="9">
        <name>heme c</name>
        <dbReference type="ChEBI" id="CHEBI:61717"/>
    </cofactor>
    <text evidence="9">Binds 1 heme c group covalently per subunit.</text>
</comment>
<dbReference type="Proteomes" id="UP000432089">
    <property type="component" value="Unassembled WGS sequence"/>
</dbReference>
<keyword evidence="3 9" id="KW-0349">Heme</keyword>
<evidence type="ECO:0000256" key="8">
    <source>
        <dbReference type="ARBA" id="ARBA00023136"/>
    </source>
</evidence>
<dbReference type="RefSeq" id="WP_150970026.1">
    <property type="nucleotide sequence ID" value="NZ_VZDO01000008.1"/>
</dbReference>
<dbReference type="AlphaFoldDB" id="A0A7V7PPF9"/>
<dbReference type="PROSITE" id="PS51007">
    <property type="entry name" value="CYTC"/>
    <property type="match status" value="1"/>
</dbReference>
<sequence length="332" mass="35657">MKTLLAAACAAAFLAAPALAQDAPKPAVPTSEKVSPATTPGDTQARNPGAATSGEGTGFGNGPSHDTPEAEAHSDTPHYPLEHPPTLNWSFAGPFGHWDVAQLQRGLKIYKEVCSACHSLELVAFRDLRALGYNEGQVKAFAAEYDIQDPTPNADGEMVTRKGIPSDYFPSPYPNSEAAAAANNGAAPPDLSLMAKARAVERGFPTFLLDIFPWSQYQEGGPDYIHGLLTGYGRTPPEGVVVQPGTHYNPHFIAGPALAMPQPIQDDQVTYDDGTPQKLDQYARDVAAFLMWTAEPHLVERKATGMVVIVFLISFSVLLALVKRRVWSDTPH</sequence>
<evidence type="ECO:0000256" key="4">
    <source>
        <dbReference type="ARBA" id="ARBA00022692"/>
    </source>
</evidence>
<evidence type="ECO:0000256" key="12">
    <source>
        <dbReference type="SAM" id="SignalP"/>
    </source>
</evidence>
<dbReference type="GO" id="GO:0020037">
    <property type="term" value="F:heme binding"/>
    <property type="evidence" value="ECO:0007669"/>
    <property type="project" value="InterPro"/>
</dbReference>
<feature type="signal peptide" evidence="12">
    <location>
        <begin position="1"/>
        <end position="20"/>
    </location>
</feature>
<keyword evidence="15" id="KW-1185">Reference proteome</keyword>
<evidence type="ECO:0000256" key="9">
    <source>
        <dbReference type="PIRSR" id="PIRSR602326-1"/>
    </source>
</evidence>
<dbReference type="Gene3D" id="1.10.760.10">
    <property type="entry name" value="Cytochrome c-like domain"/>
    <property type="match status" value="1"/>
</dbReference>
<feature type="binding site" description="covalent" evidence="9">
    <location>
        <position position="117"/>
    </location>
    <ligand>
        <name>heme c</name>
        <dbReference type="ChEBI" id="CHEBI:61717"/>
    </ligand>
</feature>
<dbReference type="InterPro" id="IPR009056">
    <property type="entry name" value="Cyt_c-like_dom"/>
</dbReference>
<gene>
    <name evidence="14" type="ORF">F6X38_11345</name>
</gene>
<keyword evidence="8 11" id="KW-0472">Membrane</keyword>
<feature type="binding site" description="covalent" evidence="9">
    <location>
        <position position="118"/>
    </location>
    <ligand>
        <name>heme c</name>
        <dbReference type="ChEBI" id="CHEBI:61717"/>
    </ligand>
</feature>
<comment type="subcellular location">
    <subcellularLocation>
        <location evidence="1">Membrane</location>
    </subcellularLocation>
</comment>
<evidence type="ECO:0000256" key="6">
    <source>
        <dbReference type="ARBA" id="ARBA00022989"/>
    </source>
</evidence>
<feature type="binding site" description="covalent" evidence="9">
    <location>
        <position position="114"/>
    </location>
    <ligand>
        <name>heme c</name>
        <dbReference type="ChEBI" id="CHEBI:61717"/>
    </ligand>
</feature>
<feature type="compositionally biased region" description="Polar residues" evidence="10">
    <location>
        <begin position="32"/>
        <end position="46"/>
    </location>
</feature>
<dbReference type="SUPFAM" id="SSF46626">
    <property type="entry name" value="Cytochrome c"/>
    <property type="match status" value="1"/>
</dbReference>
<feature type="region of interest" description="Disordered" evidence="10">
    <location>
        <begin position="21"/>
        <end position="81"/>
    </location>
</feature>
<evidence type="ECO:0000256" key="5">
    <source>
        <dbReference type="ARBA" id="ARBA00022723"/>
    </source>
</evidence>
<feature type="chain" id="PRO_5030624204" description="Cytochrome c1" evidence="12">
    <location>
        <begin position="21"/>
        <end position="332"/>
    </location>
</feature>
<dbReference type="InterPro" id="IPR002326">
    <property type="entry name" value="Cyt_c1"/>
</dbReference>
<dbReference type="InterPro" id="IPR036909">
    <property type="entry name" value="Cyt_c-like_dom_sf"/>
</dbReference>
<accession>A0A7V7PPF9</accession>
<comment type="caution">
    <text evidence="14">The sequence shown here is derived from an EMBL/GenBank/DDBJ whole genome shotgun (WGS) entry which is preliminary data.</text>
</comment>
<feature type="domain" description="Cytochrome c" evidence="13">
    <location>
        <begin position="101"/>
        <end position="294"/>
    </location>
</feature>
<proteinExistence type="predicted"/>